<feature type="domain" description="Alpha-carbonic anhydrase" evidence="11">
    <location>
        <begin position="25"/>
        <end position="250"/>
    </location>
</feature>
<gene>
    <name evidence="12" type="ORF">AAIA72_13055</name>
</gene>
<evidence type="ECO:0000259" key="11">
    <source>
        <dbReference type="PROSITE" id="PS51144"/>
    </source>
</evidence>
<dbReference type="InterPro" id="IPR018338">
    <property type="entry name" value="Carbonic_anhydrase_a-class_CS"/>
</dbReference>
<dbReference type="GO" id="GO:0004089">
    <property type="term" value="F:carbonate dehydratase activity"/>
    <property type="evidence" value="ECO:0007669"/>
    <property type="project" value="UniProtKB-UniRule"/>
</dbReference>
<keyword evidence="10" id="KW-0732">Signal</keyword>
<evidence type="ECO:0000256" key="10">
    <source>
        <dbReference type="RuleBase" id="RU367011"/>
    </source>
</evidence>
<sequence>MKKTMIPLVLTGLISGSAIASGTGAEWGYTGGNGPDNWDKLSSAYEMCGKGRNQSPVNLTDMIEGDLPPLELRYQRDGREIVNNGHTIQINYAPGSTLSVAGKAYELKQLHFHAPSENQIGGKSFPMEAHFVHADAAGNLAVLALMVEEGYENKALKNAWSHMPEKAGENHALSKPFNASELLPSYDDDELEYYRFNGSLTTPPCSEGVVWMVLKETVQASADQIEKFAHIMHHPNNRPVQPINARVIVQ</sequence>
<evidence type="ECO:0000256" key="3">
    <source>
        <dbReference type="ARBA" id="ARBA00010718"/>
    </source>
</evidence>
<dbReference type="GO" id="GO:0008270">
    <property type="term" value="F:zinc ion binding"/>
    <property type="evidence" value="ECO:0007669"/>
    <property type="project" value="UniProtKB-UniRule"/>
</dbReference>
<protein>
    <recommendedName>
        <fullName evidence="5 10">Carbonic anhydrase</fullName>
        <ecNumber evidence="4 10">4.2.1.1</ecNumber>
    </recommendedName>
</protein>
<evidence type="ECO:0000256" key="5">
    <source>
        <dbReference type="ARBA" id="ARBA00014628"/>
    </source>
</evidence>
<dbReference type="Pfam" id="PF00194">
    <property type="entry name" value="Carb_anhydrase"/>
    <property type="match status" value="1"/>
</dbReference>
<comment type="function">
    <text evidence="2 10">Reversible hydration of carbon dioxide.</text>
</comment>
<dbReference type="PANTHER" id="PTHR18952">
    <property type="entry name" value="CARBONIC ANHYDRASE"/>
    <property type="match status" value="1"/>
</dbReference>
<dbReference type="EC" id="4.2.1.1" evidence="4 10"/>
<dbReference type="SMART" id="SM01057">
    <property type="entry name" value="Carb_anhydrase"/>
    <property type="match status" value="1"/>
</dbReference>
<dbReference type="AlphaFoldDB" id="A0AB39UUQ5"/>
<evidence type="ECO:0000256" key="7">
    <source>
        <dbReference type="ARBA" id="ARBA00022833"/>
    </source>
</evidence>
<dbReference type="PANTHER" id="PTHR18952:SF265">
    <property type="entry name" value="CARBONIC ANHYDRASE"/>
    <property type="match status" value="1"/>
</dbReference>
<dbReference type="PROSITE" id="PS51144">
    <property type="entry name" value="ALPHA_CA_2"/>
    <property type="match status" value="1"/>
</dbReference>
<evidence type="ECO:0000256" key="6">
    <source>
        <dbReference type="ARBA" id="ARBA00022723"/>
    </source>
</evidence>
<dbReference type="KEGG" id="tcd:AAIA72_13055"/>
<dbReference type="CDD" id="cd03124">
    <property type="entry name" value="alpha_CA_prokaryotic_like"/>
    <property type="match status" value="1"/>
</dbReference>
<dbReference type="InterPro" id="IPR023561">
    <property type="entry name" value="Carbonic_anhydrase_a-class"/>
</dbReference>
<evidence type="ECO:0000313" key="12">
    <source>
        <dbReference type="EMBL" id="XDT71727.1"/>
    </source>
</evidence>
<dbReference type="RefSeq" id="WP_369600752.1">
    <property type="nucleotide sequence ID" value="NZ_CP154858.1"/>
</dbReference>
<keyword evidence="7 10" id="KW-0862">Zinc</keyword>
<comment type="cofactor">
    <cofactor evidence="1 10">
        <name>Zn(2+)</name>
        <dbReference type="ChEBI" id="CHEBI:29105"/>
    </cofactor>
</comment>
<evidence type="ECO:0000256" key="1">
    <source>
        <dbReference type="ARBA" id="ARBA00001947"/>
    </source>
</evidence>
<evidence type="ECO:0000256" key="8">
    <source>
        <dbReference type="ARBA" id="ARBA00023239"/>
    </source>
</evidence>
<dbReference type="InterPro" id="IPR001148">
    <property type="entry name" value="CA_dom"/>
</dbReference>
<proteinExistence type="inferred from homology"/>
<comment type="catalytic activity">
    <reaction evidence="9 10">
        <text>hydrogencarbonate + H(+) = CO2 + H2O</text>
        <dbReference type="Rhea" id="RHEA:10748"/>
        <dbReference type="ChEBI" id="CHEBI:15377"/>
        <dbReference type="ChEBI" id="CHEBI:15378"/>
        <dbReference type="ChEBI" id="CHEBI:16526"/>
        <dbReference type="ChEBI" id="CHEBI:17544"/>
        <dbReference type="EC" id="4.2.1.1"/>
    </reaction>
</comment>
<dbReference type="SUPFAM" id="SSF51069">
    <property type="entry name" value="Carbonic anhydrase"/>
    <property type="match status" value="1"/>
</dbReference>
<evidence type="ECO:0000256" key="2">
    <source>
        <dbReference type="ARBA" id="ARBA00002904"/>
    </source>
</evidence>
<keyword evidence="8 10" id="KW-0456">Lyase</keyword>
<keyword evidence="6 10" id="KW-0479">Metal-binding</keyword>
<feature type="signal peptide" evidence="10">
    <location>
        <begin position="1"/>
        <end position="20"/>
    </location>
</feature>
<name>A0AB39UUQ5_9GAMM</name>
<dbReference type="EMBL" id="CP154858">
    <property type="protein sequence ID" value="XDT71727.1"/>
    <property type="molecule type" value="Genomic_DNA"/>
</dbReference>
<accession>A0AB39UUQ5</accession>
<evidence type="ECO:0000256" key="4">
    <source>
        <dbReference type="ARBA" id="ARBA00012925"/>
    </source>
</evidence>
<dbReference type="Gene3D" id="3.10.200.10">
    <property type="entry name" value="Alpha carbonic anhydrase"/>
    <property type="match status" value="1"/>
</dbReference>
<comment type="similarity">
    <text evidence="3 10">Belongs to the alpha-carbonic anhydrase family.</text>
</comment>
<dbReference type="InterPro" id="IPR041891">
    <property type="entry name" value="Alpha_CA_prokaryot-like"/>
</dbReference>
<dbReference type="InterPro" id="IPR036398">
    <property type="entry name" value="CA_dom_sf"/>
</dbReference>
<reference evidence="12" key="1">
    <citation type="submission" date="2024-05" db="EMBL/GenBank/DDBJ databases">
        <title>Genome sequencing of novel strain.</title>
        <authorList>
            <person name="Ganbat D."/>
            <person name="Ganbat S."/>
            <person name="Lee S.-J."/>
        </authorList>
    </citation>
    <scope>NUCLEOTIDE SEQUENCE</scope>
    <source>
        <strain evidence="12">SMD15-11</strain>
    </source>
</reference>
<organism evidence="12">
    <name type="scientific">Thermohahella caldifontis</name>
    <dbReference type="NCBI Taxonomy" id="3142973"/>
    <lineage>
        <taxon>Bacteria</taxon>
        <taxon>Pseudomonadati</taxon>
        <taxon>Pseudomonadota</taxon>
        <taxon>Gammaproteobacteria</taxon>
        <taxon>Oceanospirillales</taxon>
        <taxon>Hahellaceae</taxon>
        <taxon>Thermohahella</taxon>
    </lineage>
</organism>
<dbReference type="PROSITE" id="PS00162">
    <property type="entry name" value="ALPHA_CA_1"/>
    <property type="match status" value="1"/>
</dbReference>
<feature type="chain" id="PRO_5044047496" description="Carbonic anhydrase" evidence="10">
    <location>
        <begin position="21"/>
        <end position="250"/>
    </location>
</feature>
<evidence type="ECO:0000256" key="9">
    <source>
        <dbReference type="ARBA" id="ARBA00048348"/>
    </source>
</evidence>